<dbReference type="GeneID" id="63814977"/>
<dbReference type="VEuPathDB" id="FungiDB:P175DRAFT_0505439"/>
<reference evidence="1 2" key="1">
    <citation type="journal article" date="2018" name="Proc. Natl. Acad. Sci. U.S.A.">
        <title>Linking secondary metabolites to gene clusters through genome sequencing of six diverse Aspergillus species.</title>
        <authorList>
            <person name="Kaerboelling I."/>
            <person name="Vesth T.C."/>
            <person name="Frisvad J.C."/>
            <person name="Nybo J.L."/>
            <person name="Theobald S."/>
            <person name="Kuo A."/>
            <person name="Bowyer P."/>
            <person name="Matsuda Y."/>
            <person name="Mondo S."/>
            <person name="Lyhne E.K."/>
            <person name="Kogle M.E."/>
            <person name="Clum A."/>
            <person name="Lipzen A."/>
            <person name="Salamov A."/>
            <person name="Ngan C.Y."/>
            <person name="Daum C."/>
            <person name="Chiniquy J."/>
            <person name="Barry K."/>
            <person name="LaButti K."/>
            <person name="Haridas S."/>
            <person name="Simmons B.A."/>
            <person name="Magnuson J.K."/>
            <person name="Mortensen U.H."/>
            <person name="Larsen T.O."/>
            <person name="Grigoriev I.V."/>
            <person name="Baker S.E."/>
            <person name="Andersen M.R."/>
        </authorList>
    </citation>
    <scope>NUCLEOTIDE SEQUENCE [LARGE SCALE GENOMIC DNA]</scope>
    <source>
        <strain evidence="1 2">IBT 24754</strain>
    </source>
</reference>
<dbReference type="RefSeq" id="XP_040748333.1">
    <property type="nucleotide sequence ID" value="XM_040898095.1"/>
</dbReference>
<name>A0A2T5LKV7_9EURO</name>
<gene>
    <name evidence="1" type="ORF">P175DRAFT_0505439</name>
</gene>
<protein>
    <submittedName>
        <fullName evidence="1">Uncharacterized protein</fullName>
    </submittedName>
</protein>
<dbReference type="AlphaFoldDB" id="A0A2T5LKV7"/>
<dbReference type="OrthoDB" id="4646997at2759"/>
<comment type="caution">
    <text evidence="1">The sequence shown here is derived from an EMBL/GenBank/DDBJ whole genome shotgun (WGS) entry which is preliminary data.</text>
</comment>
<evidence type="ECO:0000313" key="1">
    <source>
        <dbReference type="EMBL" id="PTU16916.1"/>
    </source>
</evidence>
<organism evidence="1 2">
    <name type="scientific">Aspergillus ochraceoroseus IBT 24754</name>
    <dbReference type="NCBI Taxonomy" id="1392256"/>
    <lineage>
        <taxon>Eukaryota</taxon>
        <taxon>Fungi</taxon>
        <taxon>Dikarya</taxon>
        <taxon>Ascomycota</taxon>
        <taxon>Pezizomycotina</taxon>
        <taxon>Eurotiomycetes</taxon>
        <taxon>Eurotiomycetidae</taxon>
        <taxon>Eurotiales</taxon>
        <taxon>Aspergillaceae</taxon>
        <taxon>Aspergillus</taxon>
        <taxon>Aspergillus subgen. Nidulantes</taxon>
    </lineage>
</organism>
<dbReference type="EMBL" id="MSFN02000014">
    <property type="protein sequence ID" value="PTU16916.1"/>
    <property type="molecule type" value="Genomic_DNA"/>
</dbReference>
<dbReference type="Proteomes" id="UP000244073">
    <property type="component" value="Unassembled WGS sequence"/>
</dbReference>
<sequence length="104" mass="11543">MAYPPYFSNIASKSAFNARFKSENGKPFAELDSVSASHWGQPHLLACRVIRRKAQANLLPIISNYAANSDLQSPPNEIKTFLQGPNPAHITQSKHFLVQKAGYM</sequence>
<proteinExistence type="predicted"/>
<evidence type="ECO:0000313" key="2">
    <source>
        <dbReference type="Proteomes" id="UP000244073"/>
    </source>
</evidence>
<accession>A0A2T5LKV7</accession>